<feature type="region of interest" description="Disordered" evidence="6">
    <location>
        <begin position="308"/>
        <end position="606"/>
    </location>
</feature>
<keyword evidence="3" id="KW-0158">Chromosome</keyword>
<feature type="domain" description="Shelterin complex subunit TPP1/Est3" evidence="7">
    <location>
        <begin position="8"/>
        <end position="115"/>
    </location>
</feature>
<dbReference type="Pfam" id="PF10341">
    <property type="entry name" value="TPP1"/>
    <property type="match status" value="1"/>
</dbReference>
<sequence>MADTLNSPWIHDYFINAAETYGSSLSSAPVYTKCKKVQIIEFLTYQESENDDCVWAIISDRNYSIPARFTKDALDHYQALQRLSSLEEYSQGMRLTQHRGAIVLIKNFRPLFTRRPVGNGVKKMTKESTLALDVDYVEIIGSAQEPMFGSPQELKNSRLLEEWMDGLRKGGGDGNVLKARKQQQDAQSHSAVEKTVEPAPITSEVQMPLNTNNSPVAAKILLKPARPVDLTREHRKSWHVNHNSIQLVHLRISFSTKSVMQDERLLGLDMMAIKGLADPSKDYHHCHVKRPFNHRAFVEGLIVKQERPLEDEPLAEKKAGGSSSNSRRADRGPLDFSSPTRSPVPDPSSPLIRPTTPSQWSATAASESDAESADEEPDSHSLSFAKPSLSFGPPSPRVPQDGSEGSSSQPSPNSASREPLPSSPPNSFLSSIHAPTPAQRQKPVLHSSSLPLLPPDRRPLTRPVDKVTSMPNLFMDPDRRRVPLPIIVLPRSNGISDERSKVLVADSDTSGNASQLHNPSQSQSQSESHTSKKNNPLDVSAQASSQPGGHLLVPNDSHEVGIEGLTRSGERENSKTMSSQEVEDSHDGEQSSFGVPGIAAPQHRQPSPIAVKDLLPDRDDSMTYSRLKKALDQRHTACIPLPKSPVPSSSLPVASYSQVSASQYPTHSANSHSRRSPSQVGESISMDSMNTTSSKDAMDVDITTHPVTCAELSVPPRLTSRTEERSLPMVDIFERGQDTAGEMKLFVKKRKLRGFELDLELKQEDGRPELVTWKRLCGILLRTEGMRNGNG</sequence>
<evidence type="ECO:0000256" key="2">
    <source>
        <dbReference type="ARBA" id="ARBA00004574"/>
    </source>
</evidence>
<dbReference type="Gene3D" id="2.40.50.960">
    <property type="match status" value="1"/>
</dbReference>
<dbReference type="GeneID" id="20670645"/>
<feature type="compositionally biased region" description="Acidic residues" evidence="6">
    <location>
        <begin position="368"/>
        <end position="377"/>
    </location>
</feature>
<dbReference type="InterPro" id="IPR019437">
    <property type="entry name" value="TPP1/Est3"/>
</dbReference>
<dbReference type="HOGENOM" id="CLU_354896_0_0_1"/>
<dbReference type="Proteomes" id="UP000030671">
    <property type="component" value="Unassembled WGS sequence"/>
</dbReference>
<protein>
    <recommendedName>
        <fullName evidence="7">Shelterin complex subunit TPP1/Est3 domain-containing protein</fullName>
    </recommendedName>
</protein>
<feature type="compositionally biased region" description="Polar residues" evidence="6">
    <location>
        <begin position="507"/>
        <end position="519"/>
    </location>
</feature>
<evidence type="ECO:0000313" key="8">
    <source>
        <dbReference type="EMBL" id="ETW80444.1"/>
    </source>
</evidence>
<dbReference type="GO" id="GO:0000781">
    <property type="term" value="C:chromosome, telomeric region"/>
    <property type="evidence" value="ECO:0007669"/>
    <property type="project" value="UniProtKB-SubCell"/>
</dbReference>
<reference evidence="8 9" key="1">
    <citation type="journal article" date="2012" name="New Phytol.">
        <title>Insight into trade-off between wood decay and parasitism from the genome of a fungal forest pathogen.</title>
        <authorList>
            <person name="Olson A."/>
            <person name="Aerts A."/>
            <person name="Asiegbu F."/>
            <person name="Belbahri L."/>
            <person name="Bouzid O."/>
            <person name="Broberg A."/>
            <person name="Canback B."/>
            <person name="Coutinho P.M."/>
            <person name="Cullen D."/>
            <person name="Dalman K."/>
            <person name="Deflorio G."/>
            <person name="van Diepen L.T."/>
            <person name="Dunand C."/>
            <person name="Duplessis S."/>
            <person name="Durling M."/>
            <person name="Gonthier P."/>
            <person name="Grimwood J."/>
            <person name="Fossdal C.G."/>
            <person name="Hansson D."/>
            <person name="Henrissat B."/>
            <person name="Hietala A."/>
            <person name="Himmelstrand K."/>
            <person name="Hoffmeister D."/>
            <person name="Hogberg N."/>
            <person name="James T.Y."/>
            <person name="Karlsson M."/>
            <person name="Kohler A."/>
            <person name="Kues U."/>
            <person name="Lee Y.H."/>
            <person name="Lin Y.C."/>
            <person name="Lind M."/>
            <person name="Lindquist E."/>
            <person name="Lombard V."/>
            <person name="Lucas S."/>
            <person name="Lunden K."/>
            <person name="Morin E."/>
            <person name="Murat C."/>
            <person name="Park J."/>
            <person name="Raffaello T."/>
            <person name="Rouze P."/>
            <person name="Salamov A."/>
            <person name="Schmutz J."/>
            <person name="Solheim H."/>
            <person name="Stahlberg J."/>
            <person name="Velez H."/>
            <person name="de Vries R.P."/>
            <person name="Wiebenga A."/>
            <person name="Woodward S."/>
            <person name="Yakovlev I."/>
            <person name="Garbelotto M."/>
            <person name="Martin F."/>
            <person name="Grigoriev I.V."/>
            <person name="Stenlid J."/>
        </authorList>
    </citation>
    <scope>NUCLEOTIDE SEQUENCE [LARGE SCALE GENOMIC DNA]</scope>
    <source>
        <strain evidence="8 9">TC 32-1</strain>
    </source>
</reference>
<feature type="region of interest" description="Disordered" evidence="6">
    <location>
        <begin position="662"/>
        <end position="693"/>
    </location>
</feature>
<keyword evidence="5" id="KW-0539">Nucleus</keyword>
<feature type="compositionally biased region" description="Basic and acidic residues" evidence="6">
    <location>
        <begin position="455"/>
        <end position="465"/>
    </location>
</feature>
<evidence type="ECO:0000259" key="7">
    <source>
        <dbReference type="Pfam" id="PF10341"/>
    </source>
</evidence>
<dbReference type="OrthoDB" id="3144405at2759"/>
<dbReference type="GO" id="GO:0005697">
    <property type="term" value="C:telomerase holoenzyme complex"/>
    <property type="evidence" value="ECO:0007669"/>
    <property type="project" value="InterPro"/>
</dbReference>
<dbReference type="RefSeq" id="XP_009547195.1">
    <property type="nucleotide sequence ID" value="XM_009548900.1"/>
</dbReference>
<dbReference type="GO" id="GO:0007004">
    <property type="term" value="P:telomere maintenance via telomerase"/>
    <property type="evidence" value="ECO:0007669"/>
    <property type="project" value="InterPro"/>
</dbReference>
<accession>W4K3X8</accession>
<evidence type="ECO:0000256" key="6">
    <source>
        <dbReference type="SAM" id="MobiDB-lite"/>
    </source>
</evidence>
<keyword evidence="4" id="KW-0779">Telomere</keyword>
<evidence type="ECO:0000256" key="1">
    <source>
        <dbReference type="ARBA" id="ARBA00004123"/>
    </source>
</evidence>
<name>W4K3X8_HETIT</name>
<dbReference type="AlphaFoldDB" id="W4K3X8"/>
<dbReference type="eggNOG" id="ENOG502SBNY">
    <property type="taxonomic scope" value="Eukaryota"/>
</dbReference>
<evidence type="ECO:0000313" key="9">
    <source>
        <dbReference type="Proteomes" id="UP000030671"/>
    </source>
</evidence>
<comment type="subcellular location">
    <subcellularLocation>
        <location evidence="2">Chromosome</location>
        <location evidence="2">Telomere</location>
    </subcellularLocation>
    <subcellularLocation>
        <location evidence="1">Nucleus</location>
    </subcellularLocation>
</comment>
<feature type="compositionally biased region" description="Low complexity" evidence="6">
    <location>
        <begin position="402"/>
        <end position="431"/>
    </location>
</feature>
<organism evidence="8 9">
    <name type="scientific">Heterobasidion irregulare (strain TC 32-1)</name>
    <dbReference type="NCBI Taxonomy" id="747525"/>
    <lineage>
        <taxon>Eukaryota</taxon>
        <taxon>Fungi</taxon>
        <taxon>Dikarya</taxon>
        <taxon>Basidiomycota</taxon>
        <taxon>Agaricomycotina</taxon>
        <taxon>Agaricomycetes</taxon>
        <taxon>Russulales</taxon>
        <taxon>Bondarzewiaceae</taxon>
        <taxon>Heterobasidion</taxon>
        <taxon>Heterobasidion annosum species complex</taxon>
    </lineage>
</organism>
<keyword evidence="9" id="KW-1185">Reference proteome</keyword>
<evidence type="ECO:0000256" key="4">
    <source>
        <dbReference type="ARBA" id="ARBA00022895"/>
    </source>
</evidence>
<evidence type="ECO:0000256" key="3">
    <source>
        <dbReference type="ARBA" id="ARBA00022454"/>
    </source>
</evidence>
<dbReference type="KEGG" id="hir:HETIRDRAFT_320137"/>
<dbReference type="EMBL" id="KI925459">
    <property type="protein sequence ID" value="ETW80444.1"/>
    <property type="molecule type" value="Genomic_DNA"/>
</dbReference>
<dbReference type="InParanoid" id="W4K3X8"/>
<dbReference type="GO" id="GO:0042162">
    <property type="term" value="F:telomeric DNA binding"/>
    <property type="evidence" value="ECO:0007669"/>
    <property type="project" value="InterPro"/>
</dbReference>
<evidence type="ECO:0000256" key="5">
    <source>
        <dbReference type="ARBA" id="ARBA00023242"/>
    </source>
</evidence>
<proteinExistence type="predicted"/>
<feature type="compositionally biased region" description="Basic and acidic residues" evidence="6">
    <location>
        <begin position="308"/>
        <end position="319"/>
    </location>
</feature>
<gene>
    <name evidence="8" type="ORF">HETIRDRAFT_320137</name>
</gene>